<evidence type="ECO:0000259" key="2">
    <source>
        <dbReference type="Pfam" id="PF26366"/>
    </source>
</evidence>
<evidence type="ECO:0000256" key="1">
    <source>
        <dbReference type="SAM" id="Phobius"/>
    </source>
</evidence>
<dbReference type="EMBL" id="LT629742">
    <property type="protein sequence ID" value="SDS56891.1"/>
    <property type="molecule type" value="Genomic_DNA"/>
</dbReference>
<organism evidence="3 4">
    <name type="scientific">Microterricola viridarii</name>
    <dbReference type="NCBI Taxonomy" id="412690"/>
    <lineage>
        <taxon>Bacteria</taxon>
        <taxon>Bacillati</taxon>
        <taxon>Actinomycetota</taxon>
        <taxon>Actinomycetes</taxon>
        <taxon>Micrococcales</taxon>
        <taxon>Microbacteriaceae</taxon>
        <taxon>Microterricola</taxon>
    </lineage>
</organism>
<keyword evidence="1" id="KW-1133">Transmembrane helix</keyword>
<dbReference type="OrthoDB" id="3265533at2"/>
<proteinExistence type="predicted"/>
<evidence type="ECO:0000313" key="4">
    <source>
        <dbReference type="Proteomes" id="UP000181956"/>
    </source>
</evidence>
<dbReference type="RefSeq" id="WP_156786292.1">
    <property type="nucleotide sequence ID" value="NZ_LT629742.1"/>
</dbReference>
<dbReference type="Proteomes" id="UP000181956">
    <property type="component" value="Chromosome I"/>
</dbReference>
<dbReference type="Pfam" id="PF26366">
    <property type="entry name" value="DUF8094"/>
    <property type="match status" value="1"/>
</dbReference>
<evidence type="ECO:0000313" key="3">
    <source>
        <dbReference type="EMBL" id="SDS56891.1"/>
    </source>
</evidence>
<keyword evidence="1" id="KW-0812">Transmembrane</keyword>
<reference evidence="4" key="1">
    <citation type="submission" date="2016-10" db="EMBL/GenBank/DDBJ databases">
        <authorList>
            <person name="Varghese N."/>
            <person name="Submissions S."/>
        </authorList>
    </citation>
    <scope>NUCLEOTIDE SEQUENCE [LARGE SCALE GENOMIC DNA]</scope>
    <source>
        <strain evidence="4">DSM 21772</strain>
    </source>
</reference>
<feature type="transmembrane region" description="Helical" evidence="1">
    <location>
        <begin position="190"/>
        <end position="214"/>
    </location>
</feature>
<feature type="domain" description="DUF8094" evidence="2">
    <location>
        <begin position="314"/>
        <end position="608"/>
    </location>
</feature>
<sequence length="611" mass="64904">MRFVLAIVAFVAAACMIALGIAQRTVFLEPASVSVGTTVEGNGPFTVIDSDALLAHEGAQTVSIRGSGDTFMSYGRTADIEAWLGDIDFTRVSYDEDAKELATTVVRGQTVNPMDQARVPEVNSNGLPATAPNPNPRGSDLWLEEWSGENSISATVNVPDGISVLVATDGTAPAPKNIRLSWPLDNSTPWAGPLIAGGALLLLVGLVLYLLALLHLRRSRGPRRNLPKGPRMPKLPRAPKPKMIKANQITGAQRKSIGRSSRIAVLPVLLISGLALSGCSASFWPDMSAPSTASATPTPDVTAAQEEFDELPPPAVTVPQLERIVRNVAVTANEADSTMNAELLPARFTGPALLERQMNYQIRAGFPEQALPAPIPASPLEIILPQQNSSWPRTVLTVILNEEDPTIAPMTLVLTQNSPRENYQVEYAITLAADAVFPEVAPASIGAPPVAPDTKFLVMEPDKLAAAYGDVILKDTESEYYTLFDIEHDSFVPQVGVAATAERRAALPATTDLTLTNEPGPGNTVALGTIDSGAVVAVNLYQMESATPNDNGTVEFKASPTKSLSGVEKTTKGLTSTRSDQLLFYVPAQGSDEKIRLLGFAHSLIAASEIP</sequence>
<gene>
    <name evidence="3" type="ORF">SAMN04489834_1722</name>
</gene>
<keyword evidence="1" id="KW-0472">Membrane</keyword>
<feature type="transmembrane region" description="Helical" evidence="1">
    <location>
        <begin position="263"/>
        <end position="284"/>
    </location>
</feature>
<keyword evidence="4" id="KW-1185">Reference proteome</keyword>
<dbReference type="PROSITE" id="PS51257">
    <property type="entry name" value="PROKAR_LIPOPROTEIN"/>
    <property type="match status" value="1"/>
</dbReference>
<dbReference type="AlphaFoldDB" id="A0A1H1T9X1"/>
<accession>A0A1H1T9X1</accession>
<protein>
    <recommendedName>
        <fullName evidence="2">DUF8094 domain-containing protein</fullName>
    </recommendedName>
</protein>
<dbReference type="InterPro" id="IPR058407">
    <property type="entry name" value="DUF8094"/>
</dbReference>
<name>A0A1H1T9X1_9MICO</name>
<dbReference type="STRING" id="412690.SAMN04489834_1722"/>